<evidence type="ECO:0000313" key="2">
    <source>
        <dbReference type="EMBL" id="BDS05241.1"/>
    </source>
</evidence>
<dbReference type="EMBL" id="AP026866">
    <property type="protein sequence ID" value="BDS05230.1"/>
    <property type="molecule type" value="Genomic_DNA"/>
</dbReference>
<dbReference type="EMBL" id="AP026866">
    <property type="protein sequence ID" value="BDS05241.1"/>
    <property type="molecule type" value="Genomic_DNA"/>
</dbReference>
<accession>A0AAT9FGY1</accession>
<protein>
    <submittedName>
        <fullName evidence="1">Uncharacterized protein</fullName>
    </submittedName>
</protein>
<evidence type="ECO:0000313" key="1">
    <source>
        <dbReference type="EMBL" id="BDS05230.1"/>
    </source>
</evidence>
<name>A0AAT9FGY1_9BACT</name>
<gene>
    <name evidence="1" type="ORF">NT6N_02700</name>
    <name evidence="2" type="ORF">NT6N_02810</name>
</gene>
<dbReference type="KEGG" id="osu:NT6N_02810"/>
<reference evidence="1" key="1">
    <citation type="submission" date="2024-07" db="EMBL/GenBank/DDBJ databases">
        <title>Complete genome sequence of Verrucomicrobiaceae bacterium NT6N.</title>
        <authorList>
            <person name="Huang C."/>
            <person name="Takami H."/>
            <person name="Hamasaki K."/>
        </authorList>
    </citation>
    <scope>NUCLEOTIDE SEQUENCE</scope>
    <source>
        <strain evidence="1">NT6N</strain>
    </source>
</reference>
<dbReference type="AlphaFoldDB" id="A0AAT9FGY1"/>
<sequence>MNEKYPYPIDNSQHIPSTLEEAERAYNLLGEFKEDLPSADTTTFLDGWFAMQFMGIAMHPDEVDEWPADVKPYANEAWRRHYIGEINEDQLYCSDSQHQGLRLKLDGNLRCYAVGTLGDQTGYISAMNDPEHGNQPVLTGVGSMAYMYESPRKANYACRHLKLDKIEIYAGSPDKDLECPPMTGIPVEDLLDKEVVIQTEEGLYLYRDGKTLGDSHVLACKYMLYADNVEQQIQQVKTTLGVTWKWVDYSTLIGTRPNEQ</sequence>
<proteinExistence type="predicted"/>
<dbReference type="KEGG" id="osu:NT6N_02700"/>
<organism evidence="1">
    <name type="scientific">Oceaniferula spumae</name>
    <dbReference type="NCBI Taxonomy" id="2979115"/>
    <lineage>
        <taxon>Bacteria</taxon>
        <taxon>Pseudomonadati</taxon>
        <taxon>Verrucomicrobiota</taxon>
        <taxon>Verrucomicrobiia</taxon>
        <taxon>Verrucomicrobiales</taxon>
        <taxon>Verrucomicrobiaceae</taxon>
        <taxon>Oceaniferula</taxon>
    </lineage>
</organism>